<organism evidence="3 4">
    <name type="scientific">Tistrella arctica</name>
    <dbReference type="NCBI Taxonomy" id="3133430"/>
    <lineage>
        <taxon>Bacteria</taxon>
        <taxon>Pseudomonadati</taxon>
        <taxon>Pseudomonadota</taxon>
        <taxon>Alphaproteobacteria</taxon>
        <taxon>Geminicoccales</taxon>
        <taxon>Geminicoccaceae</taxon>
        <taxon>Tistrella</taxon>
    </lineage>
</organism>
<feature type="domain" description="Fe/B12 periplasmic-binding" evidence="2">
    <location>
        <begin position="30"/>
        <end position="284"/>
    </location>
</feature>
<evidence type="ECO:0000259" key="2">
    <source>
        <dbReference type="PROSITE" id="PS50983"/>
    </source>
</evidence>
<keyword evidence="1" id="KW-0732">Signal</keyword>
<dbReference type="Pfam" id="PF01497">
    <property type="entry name" value="Peripla_BP_2"/>
    <property type="match status" value="1"/>
</dbReference>
<accession>A0ABU9YE57</accession>
<dbReference type="PANTHER" id="PTHR30535:SF34">
    <property type="entry name" value="MOLYBDATE-BINDING PROTEIN MOLA"/>
    <property type="match status" value="1"/>
</dbReference>
<dbReference type="EMBL" id="JBBKTW010000001">
    <property type="protein sequence ID" value="MEN2987069.1"/>
    <property type="molecule type" value="Genomic_DNA"/>
</dbReference>
<dbReference type="InterPro" id="IPR050902">
    <property type="entry name" value="ABC_Transporter_SBP"/>
</dbReference>
<keyword evidence="4" id="KW-1185">Reference proteome</keyword>
<reference evidence="3 4" key="1">
    <citation type="submission" date="2024-03" db="EMBL/GenBank/DDBJ databases">
        <title>High-quality draft genome sequencing of Tistrella sp. BH-R2-4.</title>
        <authorList>
            <person name="Dong C."/>
        </authorList>
    </citation>
    <scope>NUCLEOTIDE SEQUENCE [LARGE SCALE GENOMIC DNA]</scope>
    <source>
        <strain evidence="3 4">BH-R2-4</strain>
    </source>
</reference>
<name>A0ABU9YE57_9PROT</name>
<dbReference type="PANTHER" id="PTHR30535">
    <property type="entry name" value="VITAMIN B12-BINDING PROTEIN"/>
    <property type="match status" value="1"/>
</dbReference>
<evidence type="ECO:0000256" key="1">
    <source>
        <dbReference type="SAM" id="SignalP"/>
    </source>
</evidence>
<feature type="signal peptide" evidence="1">
    <location>
        <begin position="1"/>
        <end position="26"/>
    </location>
</feature>
<dbReference type="Proteomes" id="UP001413721">
    <property type="component" value="Unassembled WGS sequence"/>
</dbReference>
<evidence type="ECO:0000313" key="4">
    <source>
        <dbReference type="Proteomes" id="UP001413721"/>
    </source>
</evidence>
<dbReference type="RefSeq" id="WP_345931237.1">
    <property type="nucleotide sequence ID" value="NZ_JBBKTV010000001.1"/>
</dbReference>
<feature type="chain" id="PRO_5047182180" evidence="1">
    <location>
        <begin position="27"/>
        <end position="288"/>
    </location>
</feature>
<sequence length="288" mass="29482">MIRRSPVAVAAMILAAMIPAATPVGAAPARIVSMNLCADELLLRLAPPGRLVSVTWLAAGPAAIDAGPAAGLTLNHGRAEEIARLQPDLVVAGRYTTATTTAMLRRAGIPVQLLDEATSLDGIRDQVTSLAAVIGNPDAGVDMLARMDAMLAAARPAPDDPGGMPGVVVLRPGGGVAGAGTLQDEILTAAGLRNLAPDAPVDGDGRIGLERLLRLKPELLILDSDGAAPPALAREVLDHPAFRSRQAGITIASLPAALWVCPGPWVAEAVARLSAARRTVLARRGADQ</sequence>
<dbReference type="Gene3D" id="3.40.50.1980">
    <property type="entry name" value="Nitrogenase molybdenum iron protein domain"/>
    <property type="match status" value="2"/>
</dbReference>
<evidence type="ECO:0000313" key="3">
    <source>
        <dbReference type="EMBL" id="MEN2987069.1"/>
    </source>
</evidence>
<protein>
    <submittedName>
        <fullName evidence="3">ABC transporter substrate-binding protein</fullName>
    </submittedName>
</protein>
<proteinExistence type="predicted"/>
<dbReference type="PROSITE" id="PS50983">
    <property type="entry name" value="FE_B12_PBP"/>
    <property type="match status" value="1"/>
</dbReference>
<comment type="caution">
    <text evidence="3">The sequence shown here is derived from an EMBL/GenBank/DDBJ whole genome shotgun (WGS) entry which is preliminary data.</text>
</comment>
<dbReference type="SUPFAM" id="SSF53807">
    <property type="entry name" value="Helical backbone' metal receptor"/>
    <property type="match status" value="1"/>
</dbReference>
<dbReference type="InterPro" id="IPR002491">
    <property type="entry name" value="ABC_transptr_periplasmic_BD"/>
</dbReference>
<gene>
    <name evidence="3" type="ORF">WG926_02055</name>
</gene>